<comment type="caution">
    <text evidence="2">The sequence shown here is derived from an EMBL/GenBank/DDBJ whole genome shotgun (WGS) entry which is preliminary data.</text>
</comment>
<keyword evidence="1" id="KW-0812">Transmembrane</keyword>
<dbReference type="RefSeq" id="WP_109229961.1">
    <property type="nucleotide sequence ID" value="NZ_PYHR01000002.1"/>
</dbReference>
<accession>A0A2U1ZXD2</accession>
<protein>
    <submittedName>
        <fullName evidence="2">Uncharacterized protein</fullName>
    </submittedName>
</protein>
<feature type="transmembrane region" description="Helical" evidence="1">
    <location>
        <begin position="23"/>
        <end position="43"/>
    </location>
</feature>
<keyword evidence="1" id="KW-1133">Transmembrane helix</keyword>
<dbReference type="EMBL" id="PYHR01000002">
    <property type="protein sequence ID" value="PWD51582.1"/>
    <property type="molecule type" value="Genomic_DNA"/>
</dbReference>
<organism evidence="2 3">
    <name type="scientific">Serinibacter arcticus</name>
    <dbReference type="NCBI Taxonomy" id="1655435"/>
    <lineage>
        <taxon>Bacteria</taxon>
        <taxon>Bacillati</taxon>
        <taxon>Actinomycetota</taxon>
        <taxon>Actinomycetes</taxon>
        <taxon>Micrococcales</taxon>
        <taxon>Beutenbergiaceae</taxon>
        <taxon>Serinibacter</taxon>
    </lineage>
</organism>
<evidence type="ECO:0000256" key="1">
    <source>
        <dbReference type="SAM" id="Phobius"/>
    </source>
</evidence>
<keyword evidence="1" id="KW-0472">Membrane</keyword>
<name>A0A2U1ZXD2_9MICO</name>
<keyword evidence="3" id="KW-1185">Reference proteome</keyword>
<sequence>MTTGVQPPTRRRPALVRVASRSVWVWGIVAGTIALALGTWAGGGFREVPEDGLPVIPADALVSLGPFDVAIEGWTVSSSILTSDLEYADAAAWLVIAADFRANPPRSTVFYEDMMTVSALEPVGFAKTVHPTDGTYLTYLHPGVTTPALVLIPLGSSDAATIDDLSVLPVVLGSRVWVAHSLTDEMGWFRTTPRASVQVPRDDSVAELAELAEDAA</sequence>
<gene>
    <name evidence="2" type="ORF">C8046_13955</name>
</gene>
<dbReference type="Proteomes" id="UP000245166">
    <property type="component" value="Unassembled WGS sequence"/>
</dbReference>
<dbReference type="OrthoDB" id="9857677at2"/>
<evidence type="ECO:0000313" key="3">
    <source>
        <dbReference type="Proteomes" id="UP000245166"/>
    </source>
</evidence>
<reference evidence="2 3" key="1">
    <citation type="submission" date="2018-03" db="EMBL/GenBank/DDBJ databases">
        <title>Genome assembly of novel Miniimonas species PCH200.</title>
        <authorList>
            <person name="Thakur V."/>
            <person name="Kumar V."/>
            <person name="Singh D."/>
        </authorList>
    </citation>
    <scope>NUCLEOTIDE SEQUENCE [LARGE SCALE GENOMIC DNA]</scope>
    <source>
        <strain evidence="2 3">PCH200</strain>
    </source>
</reference>
<evidence type="ECO:0000313" key="2">
    <source>
        <dbReference type="EMBL" id="PWD51582.1"/>
    </source>
</evidence>
<proteinExistence type="predicted"/>
<dbReference type="AlphaFoldDB" id="A0A2U1ZXD2"/>